<evidence type="ECO:0000256" key="4">
    <source>
        <dbReference type="SAM" id="MobiDB-lite"/>
    </source>
</evidence>
<keyword evidence="3" id="KW-0539">Nucleus</keyword>
<sequence length="197" mass="21416">GGRGGRPGQAAIRPIGVDAETEAESQIVRVMTEAPPLYPALVNLPLPPPITAADRRIIIKASLLRRRAKSSSYFIKEKHRVVGAKELGCHIIDEDSTRPACFVSSDYFPNELAGAFKKRDKAQAGSALEALERAMKKAQNLDDEEDQSEGSQSGLEDADGEPAEEEFDNDDYTAGYYHDDADDDGGAFREDDEGGFL</sequence>
<dbReference type="EMBL" id="HACM01001898">
    <property type="protein sequence ID" value="CRZ02340.1"/>
    <property type="molecule type" value="Transcribed_RNA"/>
</dbReference>
<feature type="region of interest" description="Disordered" evidence="4">
    <location>
        <begin position="136"/>
        <end position="197"/>
    </location>
</feature>
<dbReference type="PIRSF" id="PIRSF000777">
    <property type="entry name" value="RNA_polIII_C31"/>
    <property type="match status" value="1"/>
</dbReference>
<evidence type="ECO:0000313" key="5">
    <source>
        <dbReference type="EMBL" id="CRZ02340.1"/>
    </source>
</evidence>
<evidence type="ECO:0000256" key="2">
    <source>
        <dbReference type="ARBA" id="ARBA00008352"/>
    </source>
</evidence>
<evidence type="ECO:0000256" key="1">
    <source>
        <dbReference type="ARBA" id="ARBA00004123"/>
    </source>
</evidence>
<dbReference type="GO" id="GO:0006383">
    <property type="term" value="P:transcription by RNA polymerase III"/>
    <property type="evidence" value="ECO:0007669"/>
    <property type="project" value="InterPro"/>
</dbReference>
<proteinExistence type="inferred from homology"/>
<protein>
    <recommendedName>
        <fullName evidence="6">DNA-directed RNA polymerase III subunit</fullName>
    </recommendedName>
</protein>
<comment type="similarity">
    <text evidence="2">Belongs to the eukaryotic RPC7 RNA polymerase subunit family.</text>
</comment>
<name>A0A0H5QJS6_9EUKA</name>
<evidence type="ECO:0000256" key="3">
    <source>
        <dbReference type="ARBA" id="ARBA00023242"/>
    </source>
</evidence>
<comment type="subcellular location">
    <subcellularLocation>
        <location evidence="1">Nucleus</location>
    </subcellularLocation>
</comment>
<feature type="compositionally biased region" description="Acidic residues" evidence="4">
    <location>
        <begin position="156"/>
        <end position="171"/>
    </location>
</feature>
<accession>A0A0H5QJS6</accession>
<dbReference type="GO" id="GO:0005666">
    <property type="term" value="C:RNA polymerase III complex"/>
    <property type="evidence" value="ECO:0007669"/>
    <property type="project" value="TreeGrafter"/>
</dbReference>
<dbReference type="AlphaFoldDB" id="A0A0H5QJS6"/>
<dbReference type="PANTHER" id="PTHR15367">
    <property type="entry name" value="DNA-DIRECTED RNA POLYMERASE III"/>
    <property type="match status" value="1"/>
</dbReference>
<dbReference type="InterPro" id="IPR024661">
    <property type="entry name" value="RNA_pol_III_Rpc31"/>
</dbReference>
<feature type="compositionally biased region" description="Acidic residues" evidence="4">
    <location>
        <begin position="180"/>
        <end position="197"/>
    </location>
</feature>
<organism evidence="5">
    <name type="scientific">Spongospora subterranea</name>
    <dbReference type="NCBI Taxonomy" id="70186"/>
    <lineage>
        <taxon>Eukaryota</taxon>
        <taxon>Sar</taxon>
        <taxon>Rhizaria</taxon>
        <taxon>Endomyxa</taxon>
        <taxon>Phytomyxea</taxon>
        <taxon>Plasmodiophorida</taxon>
        <taxon>Plasmodiophoridae</taxon>
        <taxon>Spongospora</taxon>
    </lineage>
</organism>
<evidence type="ECO:0008006" key="6">
    <source>
        <dbReference type="Google" id="ProtNLM"/>
    </source>
</evidence>
<feature type="non-terminal residue" evidence="5">
    <location>
        <position position="1"/>
    </location>
</feature>
<reference evidence="5" key="1">
    <citation type="submission" date="2015-04" db="EMBL/GenBank/DDBJ databases">
        <title>The genome sequence of the plant pathogenic Rhizarian Plasmodiophora brassicae reveals insights in its biotrophic life cycle and the origin of chitin synthesis.</title>
        <authorList>
            <person name="Schwelm A."/>
            <person name="Fogelqvist J."/>
            <person name="Knaust A."/>
            <person name="Julke S."/>
            <person name="Lilja T."/>
            <person name="Dhandapani V."/>
            <person name="Bonilla-Rosso G."/>
            <person name="Karlsson M."/>
            <person name="Shevchenko A."/>
            <person name="Choi S.R."/>
            <person name="Kim H.G."/>
            <person name="Park J.Y."/>
            <person name="Lim Y.P."/>
            <person name="Ludwig-Muller J."/>
            <person name="Dixelius C."/>
        </authorList>
    </citation>
    <scope>NUCLEOTIDE SEQUENCE</scope>
    <source>
        <tissue evidence="5">Potato root galls</tissue>
    </source>
</reference>
<dbReference type="PANTHER" id="PTHR15367:SF2">
    <property type="entry name" value="DNA-DIRECTED RNA POLYMERASE III SUBUNIT"/>
    <property type="match status" value="1"/>
</dbReference>